<gene>
    <name evidence="2" type="ORF">M2127_001067</name>
</gene>
<dbReference type="EMBL" id="JARXYA010000004">
    <property type="protein sequence ID" value="MDH6503774.1"/>
    <property type="molecule type" value="Genomic_DNA"/>
</dbReference>
<dbReference type="PANTHER" id="PTHR37314">
    <property type="entry name" value="SLR0142 PROTEIN"/>
    <property type="match status" value="1"/>
</dbReference>
<sequence>MWNKKWIPAVLGFNGGYVDTAGFLALNGLFTGHVTGNFATLGAALVSGSTGTIDKALALPVFCLAIVLCRLFRHLLVRNNIDVFSRMLLVKFMLLSLGATLAIHYGPFVDGNALIAVFTGLIFVAAMALQNAVHRVHLSTAPPSTVMTMTVTQVMLDITDLLHEVDGEQKTLIYGRLKNMIPVIITFAIGCASGAAIFNFLQMWCFVLPPMVVILLLMMYNSSDTQSKQAI</sequence>
<reference evidence="2" key="1">
    <citation type="submission" date="2023-04" db="EMBL/GenBank/DDBJ databases">
        <title>Genome Encyclopedia of Bacteria and Archaea VI: Functional Genomics of Type Strains.</title>
        <authorList>
            <person name="Whitman W."/>
        </authorList>
    </citation>
    <scope>NUCLEOTIDE SEQUENCE</scope>
    <source>
        <strain evidence="2">Enz.4-51</strain>
    </source>
</reference>
<dbReference type="Proteomes" id="UP001161160">
    <property type="component" value="Unassembled WGS sequence"/>
</dbReference>
<dbReference type="PANTHER" id="PTHR37314:SF5">
    <property type="entry name" value="SLR0142 PROTEIN"/>
    <property type="match status" value="1"/>
</dbReference>
<feature type="transmembrane region" description="Helical" evidence="1">
    <location>
        <begin position="57"/>
        <end position="76"/>
    </location>
</feature>
<organism evidence="2 3">
    <name type="scientific">Polynucleobacter sphagniphilus</name>
    <dbReference type="NCBI Taxonomy" id="1743169"/>
    <lineage>
        <taxon>Bacteria</taxon>
        <taxon>Pseudomonadati</taxon>
        <taxon>Pseudomonadota</taxon>
        <taxon>Betaproteobacteria</taxon>
        <taxon>Burkholderiales</taxon>
        <taxon>Burkholderiaceae</taxon>
        <taxon>Polynucleobacter</taxon>
    </lineage>
</organism>
<dbReference type="RefSeq" id="WP_280756685.1">
    <property type="nucleotide sequence ID" value="NZ_JARXXW010000012.1"/>
</dbReference>
<comment type="caution">
    <text evidence="2">The sequence shown here is derived from an EMBL/GenBank/DDBJ whole genome shotgun (WGS) entry which is preliminary data.</text>
</comment>
<evidence type="ECO:0000313" key="2">
    <source>
        <dbReference type="EMBL" id="MDH6503774.1"/>
    </source>
</evidence>
<keyword evidence="1" id="KW-1133">Transmembrane helix</keyword>
<dbReference type="Pfam" id="PF06912">
    <property type="entry name" value="DUF1275"/>
    <property type="match status" value="1"/>
</dbReference>
<protein>
    <submittedName>
        <fullName evidence="2">Uncharacterized membrane protein YoaK (UPF0700 family)</fullName>
    </submittedName>
</protein>
<proteinExistence type="predicted"/>
<accession>A0AA43M9Y5</accession>
<keyword evidence="3" id="KW-1185">Reference proteome</keyword>
<keyword evidence="1" id="KW-0472">Membrane</keyword>
<keyword evidence="1" id="KW-0812">Transmembrane</keyword>
<feature type="transmembrane region" description="Helical" evidence="1">
    <location>
        <begin position="88"/>
        <end position="105"/>
    </location>
</feature>
<dbReference type="InterPro" id="IPR010699">
    <property type="entry name" value="DUF1275"/>
</dbReference>
<name>A0AA43M9Y5_9BURK</name>
<dbReference type="AlphaFoldDB" id="A0AA43M9Y5"/>
<feature type="transmembrane region" description="Helical" evidence="1">
    <location>
        <begin position="111"/>
        <end position="129"/>
    </location>
</feature>
<feature type="transmembrane region" description="Helical" evidence="1">
    <location>
        <begin position="206"/>
        <end position="223"/>
    </location>
</feature>
<evidence type="ECO:0000256" key="1">
    <source>
        <dbReference type="SAM" id="Phobius"/>
    </source>
</evidence>
<feature type="transmembrane region" description="Helical" evidence="1">
    <location>
        <begin position="180"/>
        <end position="200"/>
    </location>
</feature>
<evidence type="ECO:0000313" key="3">
    <source>
        <dbReference type="Proteomes" id="UP001161160"/>
    </source>
</evidence>